<dbReference type="Pfam" id="PF20473">
    <property type="entry name" value="MmeI_Mtase"/>
    <property type="match status" value="1"/>
</dbReference>
<evidence type="ECO:0000259" key="7">
    <source>
        <dbReference type="Pfam" id="PF20466"/>
    </source>
</evidence>
<feature type="domain" description="MmeI-like C-terminal" evidence="8">
    <location>
        <begin position="836"/>
        <end position="910"/>
    </location>
</feature>
<reference evidence="10 11" key="1">
    <citation type="submission" date="2016-10" db="EMBL/GenBank/DDBJ databases">
        <authorList>
            <person name="de Groot N.N."/>
        </authorList>
    </citation>
    <scope>NUCLEOTIDE SEQUENCE [LARGE SCALE GENOMIC DNA]</scope>
    <source>
        <strain evidence="10 11">DSM 22024</strain>
    </source>
</reference>
<dbReference type="PANTHER" id="PTHR33841:SF1">
    <property type="entry name" value="DNA METHYLTRANSFERASE A"/>
    <property type="match status" value="1"/>
</dbReference>
<dbReference type="InterPro" id="IPR050953">
    <property type="entry name" value="N4_N6_ade-DNA_methylase"/>
</dbReference>
<evidence type="ECO:0000313" key="11">
    <source>
        <dbReference type="Proteomes" id="UP000198983"/>
    </source>
</evidence>
<dbReference type="GO" id="GO:0032259">
    <property type="term" value="P:methylation"/>
    <property type="evidence" value="ECO:0007669"/>
    <property type="project" value="UniProtKB-KW"/>
</dbReference>
<feature type="compositionally biased region" description="Low complexity" evidence="5">
    <location>
        <begin position="726"/>
        <end position="735"/>
    </location>
</feature>
<dbReference type="InterPro" id="IPR046816">
    <property type="entry name" value="MmeI_Mtase"/>
</dbReference>
<protein>
    <recommendedName>
        <fullName evidence="1">site-specific DNA-methyltransferase (adenine-specific)</fullName>
        <ecNumber evidence="1">2.1.1.72</ecNumber>
    </recommendedName>
</protein>
<accession>A0A1H1PAB0</accession>
<dbReference type="SUPFAM" id="SSF53335">
    <property type="entry name" value="S-adenosyl-L-methionine-dependent methyltransferases"/>
    <property type="match status" value="1"/>
</dbReference>
<evidence type="ECO:0000259" key="9">
    <source>
        <dbReference type="Pfam" id="PF20473"/>
    </source>
</evidence>
<dbReference type="EMBL" id="LT629732">
    <property type="protein sequence ID" value="SDS08228.1"/>
    <property type="molecule type" value="Genomic_DNA"/>
</dbReference>
<feature type="region of interest" description="Disordered" evidence="5">
    <location>
        <begin position="722"/>
        <end position="742"/>
    </location>
</feature>
<feature type="domain" description="MmeI-like DNA-methyltransferase" evidence="9">
    <location>
        <begin position="331"/>
        <end position="598"/>
    </location>
</feature>
<dbReference type="PANTHER" id="PTHR33841">
    <property type="entry name" value="DNA METHYLTRANSFERASE YEEA-RELATED"/>
    <property type="match status" value="1"/>
</dbReference>
<dbReference type="Proteomes" id="UP000198983">
    <property type="component" value="Chromosome I"/>
</dbReference>
<dbReference type="Pfam" id="PF20466">
    <property type="entry name" value="MmeI_TRD"/>
    <property type="match status" value="1"/>
</dbReference>
<dbReference type="OrthoDB" id="3274988at2"/>
<keyword evidence="2 10" id="KW-0489">Methyltransferase</keyword>
<evidence type="ECO:0000259" key="6">
    <source>
        <dbReference type="Pfam" id="PF20465"/>
    </source>
</evidence>
<evidence type="ECO:0000256" key="3">
    <source>
        <dbReference type="ARBA" id="ARBA00022679"/>
    </source>
</evidence>
<keyword evidence="11" id="KW-1185">Reference proteome</keyword>
<dbReference type="GO" id="GO:0009007">
    <property type="term" value="F:site-specific DNA-methyltransferase (adenine-specific) activity"/>
    <property type="evidence" value="ECO:0007669"/>
    <property type="project" value="UniProtKB-EC"/>
</dbReference>
<dbReference type="InterPro" id="IPR046820">
    <property type="entry name" value="MmeI_TRD"/>
</dbReference>
<dbReference type="RefSeq" id="WP_157728310.1">
    <property type="nucleotide sequence ID" value="NZ_LT629732.1"/>
</dbReference>
<dbReference type="Gene3D" id="3.40.50.150">
    <property type="entry name" value="Vaccinia Virus protein VP39"/>
    <property type="match status" value="1"/>
</dbReference>
<organism evidence="10 11">
    <name type="scientific">Actinopolymorpha singaporensis</name>
    <dbReference type="NCBI Taxonomy" id="117157"/>
    <lineage>
        <taxon>Bacteria</taxon>
        <taxon>Bacillati</taxon>
        <taxon>Actinomycetota</taxon>
        <taxon>Actinomycetes</taxon>
        <taxon>Propionibacteriales</taxon>
        <taxon>Actinopolymorphaceae</taxon>
        <taxon>Actinopolymorpha</taxon>
    </lineage>
</organism>
<name>A0A1H1PAB0_9ACTN</name>
<evidence type="ECO:0000256" key="2">
    <source>
        <dbReference type="ARBA" id="ARBA00022603"/>
    </source>
</evidence>
<sequence length="918" mass="103015">MTRRSLLPLVDAEDFRTLFIEELGWLNPDRSDLTITVNGTKHTLTQVAGYKGLRIWHHAGLPPRKVQRAIDLEVGRESTERLLIFTGPHRQDWRWPRRALLGGANAQLVVHEHLVGLAQPDLERRLQSISIDLDEDVTLVELLQRMRDAFDTVSETASVQAARLMNVLYGELEAAGVPPVSATLTLARLLFLLFGDDTEMWRANMFSRYIENHTTADTLHADLRALFDVVDQPEESRALAPGSPLISFRYINGGLYKNSFDLPPLTSAFRDGLLEASKFDWGLISPAIFGSMFQTVKAKEARRAGGEHYTSEENILKTIGPLFLDEYRARLEAAWDDKRRLTELHNDLGRLRIMDPACGCGNFLIVAYRELRALELDLLKRRRDLDDLDGKTTGRGSRAQGVFDVTDRIKVTLDHFYGIEIEEWPARIAETAMLLVDHLANQAMEEEFGLAPDRLPIRVAPTIKHDNALRNDWAAILPPSDNVIILGNPPFSGRGDRGPQQTADQKLVWGPRYNINLDYVTCWYLRAIQYFGRHAGRWAFVSTNSVCQGEPVATLWSPILDAGWRCRFAHRSFLWESEARGKAAVTVSIVGFDRNKTSPKPVLWTYPPGGKGDGTAVPVTRINPYLIDGPNLLVRKSTRPLSSQMPEASFGSMPNDGGHLLVEANEYTEVASDPVASKYLRRFVGAKELVHNRDRWCLWMVDLDPKDLRKSRILRERVAAVRNHRSSSASPTTSTRQHPPHLFGQLAQPKTSYLAIPRHVSEHRRFYPAARFDADVICGDANFLIPDPDGLALAIVSSSMFMVWQKAIGGRIKSDLRFSKTFTYNTFPLPVLSKRQYAALCSAGTAILTARATHVGWSLARIYESDAIPDNVVAAHLAVDKVLDSTFGRVSLDTEGDRQRALFRAYAALNGQEAFRST</sequence>
<evidence type="ECO:0000256" key="4">
    <source>
        <dbReference type="ARBA" id="ARBA00047942"/>
    </source>
</evidence>
<dbReference type="InterPro" id="IPR046818">
    <property type="entry name" value="MmeI_C"/>
</dbReference>
<dbReference type="Pfam" id="PF20467">
    <property type="entry name" value="MmeI_C"/>
    <property type="match status" value="1"/>
</dbReference>
<evidence type="ECO:0000256" key="1">
    <source>
        <dbReference type="ARBA" id="ARBA00011900"/>
    </source>
</evidence>
<evidence type="ECO:0000259" key="8">
    <source>
        <dbReference type="Pfam" id="PF20467"/>
    </source>
</evidence>
<dbReference type="Pfam" id="PF20465">
    <property type="entry name" value="MmeI_hel"/>
    <property type="match status" value="1"/>
</dbReference>
<keyword evidence="3 10" id="KW-0808">Transferase</keyword>
<evidence type="ECO:0000313" key="10">
    <source>
        <dbReference type="EMBL" id="SDS08228.1"/>
    </source>
</evidence>
<gene>
    <name evidence="10" type="ORF">SAMN04489717_1562</name>
</gene>
<feature type="domain" description="MmeI-like target recognition" evidence="7">
    <location>
        <begin position="628"/>
        <end position="831"/>
    </location>
</feature>
<dbReference type="InterPro" id="IPR029063">
    <property type="entry name" value="SAM-dependent_MTases_sf"/>
</dbReference>
<evidence type="ECO:0000256" key="5">
    <source>
        <dbReference type="SAM" id="MobiDB-lite"/>
    </source>
</evidence>
<feature type="domain" description="MmeI-like helicase spacer" evidence="6">
    <location>
        <begin position="186"/>
        <end position="256"/>
    </location>
</feature>
<dbReference type="AlphaFoldDB" id="A0A1H1PAB0"/>
<proteinExistence type="predicted"/>
<dbReference type="InterPro" id="IPR046819">
    <property type="entry name" value="MmeI_hel"/>
</dbReference>
<comment type="catalytic activity">
    <reaction evidence="4">
        <text>a 2'-deoxyadenosine in DNA + S-adenosyl-L-methionine = an N(6)-methyl-2'-deoxyadenosine in DNA + S-adenosyl-L-homocysteine + H(+)</text>
        <dbReference type="Rhea" id="RHEA:15197"/>
        <dbReference type="Rhea" id="RHEA-COMP:12418"/>
        <dbReference type="Rhea" id="RHEA-COMP:12419"/>
        <dbReference type="ChEBI" id="CHEBI:15378"/>
        <dbReference type="ChEBI" id="CHEBI:57856"/>
        <dbReference type="ChEBI" id="CHEBI:59789"/>
        <dbReference type="ChEBI" id="CHEBI:90615"/>
        <dbReference type="ChEBI" id="CHEBI:90616"/>
        <dbReference type="EC" id="2.1.1.72"/>
    </reaction>
</comment>
<dbReference type="EC" id="2.1.1.72" evidence="1"/>
<dbReference type="STRING" id="117157.SAMN04489717_1562"/>
<dbReference type="REBASE" id="162859">
    <property type="entry name" value="M.Asi22024ORF1561P"/>
</dbReference>